<evidence type="ECO:0000256" key="1">
    <source>
        <dbReference type="ARBA" id="ARBA00022515"/>
    </source>
</evidence>
<dbReference type="PROSITE" id="PS50935">
    <property type="entry name" value="SSB"/>
    <property type="match status" value="1"/>
</dbReference>
<dbReference type="Pfam" id="PF22657">
    <property type="entry name" value="SSB_1"/>
    <property type="match status" value="1"/>
</dbReference>
<evidence type="ECO:0000313" key="5">
    <source>
        <dbReference type="EMBL" id="NRF68568.1"/>
    </source>
</evidence>
<comment type="similarity">
    <text evidence="4">Belongs to the PriB family.</text>
</comment>
<dbReference type="SUPFAM" id="SSF50249">
    <property type="entry name" value="Nucleic acid-binding proteins"/>
    <property type="match status" value="1"/>
</dbReference>
<dbReference type="InterPro" id="IPR023646">
    <property type="entry name" value="Prisomal_replication_PriB"/>
</dbReference>
<dbReference type="HAMAP" id="MF_00720">
    <property type="entry name" value="PriB"/>
    <property type="match status" value="1"/>
</dbReference>
<name>A0ABX2EIX0_9BURK</name>
<keyword evidence="2 4" id="KW-0235">DNA replication</keyword>
<comment type="function">
    <text evidence="4">Involved in the restart of stalled replication forks, which reloads the replicative helicase on sites other than the origin of replication; the PriA-PriB pathway is the major replication restart pathway. During primosome assembly it facilitates complex formation between PriA and DnaT on DNA; stabilizes PriA on DNA. Stimulates the DNA unwinding activity of PriA helicase.</text>
</comment>
<evidence type="ECO:0000313" key="6">
    <source>
        <dbReference type="Proteomes" id="UP000737171"/>
    </source>
</evidence>
<keyword evidence="1 4" id="KW-0639">Primosome</keyword>
<evidence type="ECO:0000256" key="2">
    <source>
        <dbReference type="ARBA" id="ARBA00022705"/>
    </source>
</evidence>
<organism evidence="5 6">
    <name type="scientific">Pseudaquabacterium terrae</name>
    <dbReference type="NCBI Taxonomy" id="2732868"/>
    <lineage>
        <taxon>Bacteria</taxon>
        <taxon>Pseudomonadati</taxon>
        <taxon>Pseudomonadota</taxon>
        <taxon>Betaproteobacteria</taxon>
        <taxon>Burkholderiales</taxon>
        <taxon>Sphaerotilaceae</taxon>
        <taxon>Pseudaquabacterium</taxon>
    </lineage>
</organism>
<dbReference type="EMBL" id="JABRWJ010000005">
    <property type="protein sequence ID" value="NRF68568.1"/>
    <property type="molecule type" value="Genomic_DNA"/>
</dbReference>
<evidence type="ECO:0000256" key="3">
    <source>
        <dbReference type="ARBA" id="ARBA00023125"/>
    </source>
</evidence>
<protein>
    <recommendedName>
        <fullName evidence="4">Replication restart protein PriB</fullName>
    </recommendedName>
</protein>
<comment type="caution">
    <text evidence="5">The sequence shown here is derived from an EMBL/GenBank/DDBJ whole genome shotgun (WGS) entry which is preliminary data.</text>
</comment>
<gene>
    <name evidence="4 5" type="primary">priB</name>
    <name evidence="5" type="ORF">HLB44_16350</name>
</gene>
<sequence length="106" mass="11175">MNRLVLTAQLVERGAMRYTPAGLPALDLRLQHESTVSQDGSPRKVSMEIKALGIGAITQHLGALALGSQGTFAGFLATARNGRGLLFHVTALDFGLESSSPNVSQD</sequence>
<keyword evidence="6" id="KW-1185">Reference proteome</keyword>
<dbReference type="NCBIfam" id="TIGR04418">
    <property type="entry name" value="PriB_gamma"/>
    <property type="match status" value="1"/>
</dbReference>
<proteinExistence type="inferred from homology"/>
<dbReference type="RefSeq" id="WP_173124418.1">
    <property type="nucleotide sequence ID" value="NZ_JABRWJ010000005.1"/>
</dbReference>
<comment type="subunit">
    <text evidence="4">Homodimer. Interacts with PriA and DnaT. Component of the replication restart primosome. Primosome assembly occurs via a 'hand-off' mechanism. PriA binds to replication forks, subsequently PriB then DnaT bind; DnaT then displaces ssDNA to generate the helicase loading substrate.</text>
</comment>
<evidence type="ECO:0000256" key="4">
    <source>
        <dbReference type="HAMAP-Rule" id="MF_00720"/>
    </source>
</evidence>
<dbReference type="Gene3D" id="2.40.50.140">
    <property type="entry name" value="Nucleic acid-binding proteins"/>
    <property type="match status" value="1"/>
</dbReference>
<accession>A0ABX2EIX0</accession>
<keyword evidence="3 4" id="KW-0238">DNA-binding</keyword>
<dbReference type="InterPro" id="IPR012340">
    <property type="entry name" value="NA-bd_OB-fold"/>
</dbReference>
<dbReference type="Proteomes" id="UP000737171">
    <property type="component" value="Unassembled WGS sequence"/>
</dbReference>
<dbReference type="InterPro" id="IPR000424">
    <property type="entry name" value="Primosome_PriB/ssb"/>
</dbReference>
<reference evidence="5 6" key="1">
    <citation type="submission" date="2020-05" db="EMBL/GenBank/DDBJ databases">
        <title>Aquincola sp. isolate from soil.</title>
        <authorList>
            <person name="Han J."/>
            <person name="Kim D.-U."/>
        </authorList>
    </citation>
    <scope>NUCLEOTIDE SEQUENCE [LARGE SCALE GENOMIC DNA]</scope>
    <source>
        <strain evidence="5 6">S2</strain>
    </source>
</reference>